<evidence type="ECO:0000313" key="3">
    <source>
        <dbReference type="Proteomes" id="UP001075354"/>
    </source>
</evidence>
<evidence type="ECO:0000259" key="1">
    <source>
        <dbReference type="SMART" id="SM00838"/>
    </source>
</evidence>
<dbReference type="AlphaFoldDB" id="A0AAV7Y072"/>
<dbReference type="Proteomes" id="UP001075354">
    <property type="component" value="Chromosome 1"/>
</dbReference>
<dbReference type="Pfam" id="PF00679">
    <property type="entry name" value="EFG_C"/>
    <property type="match status" value="1"/>
</dbReference>
<name>A0AAV7Y072_9NEOP</name>
<protein>
    <recommendedName>
        <fullName evidence="1">Elongation factor EFG domain-containing protein</fullName>
    </recommendedName>
</protein>
<feature type="domain" description="Elongation factor EFG" evidence="1">
    <location>
        <begin position="1"/>
        <end position="64"/>
    </location>
</feature>
<accession>A0AAV7Y072</accession>
<dbReference type="InterPro" id="IPR000640">
    <property type="entry name" value="EFG_V-like"/>
</dbReference>
<organism evidence="2 3">
    <name type="scientific">Megalurothrips usitatus</name>
    <name type="common">bean blossom thrips</name>
    <dbReference type="NCBI Taxonomy" id="439358"/>
    <lineage>
        <taxon>Eukaryota</taxon>
        <taxon>Metazoa</taxon>
        <taxon>Ecdysozoa</taxon>
        <taxon>Arthropoda</taxon>
        <taxon>Hexapoda</taxon>
        <taxon>Insecta</taxon>
        <taxon>Pterygota</taxon>
        <taxon>Neoptera</taxon>
        <taxon>Paraneoptera</taxon>
        <taxon>Thysanoptera</taxon>
        <taxon>Terebrantia</taxon>
        <taxon>Thripoidea</taxon>
        <taxon>Thripidae</taxon>
        <taxon>Megalurothrips</taxon>
    </lineage>
</organism>
<gene>
    <name evidence="2" type="ORF">ONE63_000651</name>
</gene>
<dbReference type="SUPFAM" id="SSF54980">
    <property type="entry name" value="EF-G C-terminal domain-like"/>
    <property type="match status" value="1"/>
</dbReference>
<evidence type="ECO:0000313" key="2">
    <source>
        <dbReference type="EMBL" id="KAJ1532017.1"/>
    </source>
</evidence>
<keyword evidence="3" id="KW-1185">Reference proteome</keyword>
<dbReference type="PANTHER" id="PTHR42908">
    <property type="entry name" value="TRANSLATION ELONGATION FACTOR-RELATED"/>
    <property type="match status" value="1"/>
</dbReference>
<dbReference type="SMART" id="SM00838">
    <property type="entry name" value="EFG_C"/>
    <property type="match status" value="1"/>
</dbReference>
<dbReference type="EMBL" id="JAPTSV010000001">
    <property type="protein sequence ID" value="KAJ1532017.1"/>
    <property type="molecule type" value="Genomic_DNA"/>
</dbReference>
<comment type="caution">
    <text evidence="2">The sequence shown here is derived from an EMBL/GenBank/DDBJ whole genome shotgun (WGS) entry which is preliminary data.</text>
</comment>
<dbReference type="InterPro" id="IPR035647">
    <property type="entry name" value="EFG_III/V"/>
</dbReference>
<dbReference type="GO" id="GO:0003924">
    <property type="term" value="F:GTPase activity"/>
    <property type="evidence" value="ECO:0007669"/>
    <property type="project" value="TreeGrafter"/>
</dbReference>
<dbReference type="Gene3D" id="3.30.70.240">
    <property type="match status" value="1"/>
</dbReference>
<sequence length="65" mass="7084">MYGVLNRRHGRVLAGDMAEGSGATFNVTAVLPVVESFDFAAEIRKQTSGQASPQLVFSHWEVSLF</sequence>
<dbReference type="GO" id="GO:0043022">
    <property type="term" value="F:ribosome binding"/>
    <property type="evidence" value="ECO:0007669"/>
    <property type="project" value="TreeGrafter"/>
</dbReference>
<dbReference type="GO" id="GO:1990904">
    <property type="term" value="C:ribonucleoprotein complex"/>
    <property type="evidence" value="ECO:0007669"/>
    <property type="project" value="TreeGrafter"/>
</dbReference>
<proteinExistence type="predicted"/>
<dbReference type="PANTHER" id="PTHR42908:SF3">
    <property type="entry name" value="ELONGATION FACTOR-LIKE GTPASE 1"/>
    <property type="match status" value="1"/>
</dbReference>
<dbReference type="GO" id="GO:0042256">
    <property type="term" value="P:cytosolic ribosome assembly"/>
    <property type="evidence" value="ECO:0007669"/>
    <property type="project" value="TreeGrafter"/>
</dbReference>
<dbReference type="GO" id="GO:0005829">
    <property type="term" value="C:cytosol"/>
    <property type="evidence" value="ECO:0007669"/>
    <property type="project" value="TreeGrafter"/>
</dbReference>
<reference evidence="2" key="1">
    <citation type="submission" date="2022-12" db="EMBL/GenBank/DDBJ databases">
        <title>Chromosome-level genome assembly of the bean flower thrips Megalurothrips usitatus.</title>
        <authorList>
            <person name="Ma L."/>
            <person name="Liu Q."/>
            <person name="Li H."/>
            <person name="Cai W."/>
        </authorList>
    </citation>
    <scope>NUCLEOTIDE SEQUENCE</scope>
    <source>
        <strain evidence="2">Cailab_2022a</strain>
    </source>
</reference>